<dbReference type="EMBL" id="JAXOVC010000001">
    <property type="protein sequence ID" value="KAK4507908.1"/>
    <property type="molecule type" value="Genomic_DNA"/>
</dbReference>
<dbReference type="CDD" id="cd20335">
    <property type="entry name" value="BRcat_RBR"/>
    <property type="match status" value="1"/>
</dbReference>
<keyword evidence="13" id="KW-1185">Reference proteome</keyword>
<evidence type="ECO:0000256" key="2">
    <source>
        <dbReference type="ARBA" id="ARBA00022723"/>
    </source>
</evidence>
<reference evidence="12 13" key="1">
    <citation type="journal article" date="2023" name="G3 (Bethesda)">
        <title>A chromosome-level genome assembly of Zasmidium syzygii isolated from banana leaves.</title>
        <authorList>
            <person name="van Westerhoven A.C."/>
            <person name="Mehrabi R."/>
            <person name="Talebi R."/>
            <person name="Steentjes M.B.F."/>
            <person name="Corcolon B."/>
            <person name="Chong P.A."/>
            <person name="Kema G.H.J."/>
            <person name="Seidl M.F."/>
        </authorList>
    </citation>
    <scope>NUCLEOTIDE SEQUENCE [LARGE SCALE GENOMIC DNA]</scope>
    <source>
        <strain evidence="12 13">P124</strain>
    </source>
</reference>
<dbReference type="PROSITE" id="PS51873">
    <property type="entry name" value="TRIAD"/>
    <property type="match status" value="1"/>
</dbReference>
<evidence type="ECO:0000259" key="11">
    <source>
        <dbReference type="PROSITE" id="PS51873"/>
    </source>
</evidence>
<evidence type="ECO:0000256" key="9">
    <source>
        <dbReference type="SAM" id="MobiDB-lite"/>
    </source>
</evidence>
<evidence type="ECO:0000256" key="5">
    <source>
        <dbReference type="ARBA" id="ARBA00022786"/>
    </source>
</evidence>
<keyword evidence="6" id="KW-0862">Zinc</keyword>
<dbReference type="Pfam" id="PF00439">
    <property type="entry name" value="Bromodomain"/>
    <property type="match status" value="1"/>
</dbReference>
<dbReference type="InterPro" id="IPR031127">
    <property type="entry name" value="E3_UB_ligase_RBR"/>
</dbReference>
<name>A0ABR0F490_ZASCE</name>
<keyword evidence="2" id="KW-0479">Metal-binding</keyword>
<dbReference type="Gene3D" id="1.20.920.10">
    <property type="entry name" value="Bromodomain-like"/>
    <property type="match status" value="1"/>
</dbReference>
<protein>
    <recommendedName>
        <fullName evidence="14">RING-type domain-containing protein</fullName>
    </recommendedName>
</protein>
<feature type="domain" description="RING-type" evidence="11">
    <location>
        <begin position="11"/>
        <end position="288"/>
    </location>
</feature>
<evidence type="ECO:0000313" key="13">
    <source>
        <dbReference type="Proteomes" id="UP001305779"/>
    </source>
</evidence>
<dbReference type="Gene3D" id="1.20.120.1750">
    <property type="match status" value="1"/>
</dbReference>
<dbReference type="InterPro" id="IPR001487">
    <property type="entry name" value="Bromodomain"/>
</dbReference>
<dbReference type="CDD" id="cd22584">
    <property type="entry name" value="Rcat_RBR_unk"/>
    <property type="match status" value="1"/>
</dbReference>
<evidence type="ECO:0000256" key="8">
    <source>
        <dbReference type="PROSITE-ProRule" id="PRU00035"/>
    </source>
</evidence>
<dbReference type="Proteomes" id="UP001305779">
    <property type="component" value="Unassembled WGS sequence"/>
</dbReference>
<keyword evidence="3" id="KW-0677">Repeat</keyword>
<keyword evidence="4" id="KW-0863">Zinc-finger</keyword>
<dbReference type="SMART" id="SM00297">
    <property type="entry name" value="BROMO"/>
    <property type="match status" value="1"/>
</dbReference>
<accession>A0ABR0F490</accession>
<evidence type="ECO:0000256" key="4">
    <source>
        <dbReference type="ARBA" id="ARBA00022771"/>
    </source>
</evidence>
<keyword evidence="5" id="KW-0833">Ubl conjugation pathway</keyword>
<evidence type="ECO:0000313" key="12">
    <source>
        <dbReference type="EMBL" id="KAK4507908.1"/>
    </source>
</evidence>
<feature type="domain" description="Bromo" evidence="10">
    <location>
        <begin position="92"/>
        <end position="162"/>
    </location>
</feature>
<feature type="compositionally biased region" description="Acidic residues" evidence="9">
    <location>
        <begin position="286"/>
        <end position="310"/>
    </location>
</feature>
<dbReference type="CDD" id="cd04369">
    <property type="entry name" value="Bromodomain"/>
    <property type="match status" value="1"/>
</dbReference>
<dbReference type="InterPro" id="IPR044066">
    <property type="entry name" value="TRIAD_supradom"/>
</dbReference>
<evidence type="ECO:0000259" key="10">
    <source>
        <dbReference type="PROSITE" id="PS50014"/>
    </source>
</evidence>
<gene>
    <name evidence="12" type="ORF">PRZ48_001643</name>
</gene>
<evidence type="ECO:0000256" key="3">
    <source>
        <dbReference type="ARBA" id="ARBA00022737"/>
    </source>
</evidence>
<evidence type="ECO:0008006" key="14">
    <source>
        <dbReference type="Google" id="ProtNLM"/>
    </source>
</evidence>
<dbReference type="PROSITE" id="PS50014">
    <property type="entry name" value="BROMODOMAIN_2"/>
    <property type="match status" value="1"/>
</dbReference>
<evidence type="ECO:0000256" key="7">
    <source>
        <dbReference type="ARBA" id="ARBA00023117"/>
    </source>
</evidence>
<evidence type="ECO:0000256" key="1">
    <source>
        <dbReference type="ARBA" id="ARBA00022679"/>
    </source>
</evidence>
<keyword evidence="7 8" id="KW-0103">Bromodomain</keyword>
<keyword evidence="1" id="KW-0808">Transferase</keyword>
<organism evidence="12 13">
    <name type="scientific">Zasmidium cellare</name>
    <name type="common">Wine cellar mold</name>
    <name type="synonym">Racodium cellare</name>
    <dbReference type="NCBI Taxonomy" id="395010"/>
    <lineage>
        <taxon>Eukaryota</taxon>
        <taxon>Fungi</taxon>
        <taxon>Dikarya</taxon>
        <taxon>Ascomycota</taxon>
        <taxon>Pezizomycotina</taxon>
        <taxon>Dothideomycetes</taxon>
        <taxon>Dothideomycetidae</taxon>
        <taxon>Mycosphaerellales</taxon>
        <taxon>Mycosphaerellaceae</taxon>
        <taxon>Zasmidium</taxon>
    </lineage>
</organism>
<dbReference type="InterPro" id="IPR036427">
    <property type="entry name" value="Bromodomain-like_sf"/>
</dbReference>
<evidence type="ECO:0000256" key="6">
    <source>
        <dbReference type="ARBA" id="ARBA00022833"/>
    </source>
</evidence>
<dbReference type="PANTHER" id="PTHR11685">
    <property type="entry name" value="RBR FAMILY RING FINGER AND IBR DOMAIN-CONTAINING"/>
    <property type="match status" value="1"/>
</dbReference>
<feature type="region of interest" description="Disordered" evidence="9">
    <location>
        <begin position="286"/>
        <end position="357"/>
    </location>
</feature>
<comment type="caution">
    <text evidence="12">The sequence shown here is derived from an EMBL/GenBank/DDBJ whole genome shotgun (WGS) entry which is preliminary data.</text>
</comment>
<dbReference type="SUPFAM" id="SSF47370">
    <property type="entry name" value="Bromodomain"/>
    <property type="match status" value="1"/>
</dbReference>
<dbReference type="SUPFAM" id="SSF57850">
    <property type="entry name" value="RING/U-box"/>
    <property type="match status" value="1"/>
</dbReference>
<sequence length="528" mass="60159">MEHFLNSLDKPSLFPPKCCSLIQLYTLLPRLDAAKAALYREKMEEWLCNEKTYCPAPTCSAFIPERLIPPAKVAPSQTHLHETISNLLHKLDSTPYARFFRGDLNMERLPGFRDAVANPISLKDIKRKNESRLYSSIADLANDVVLLVENAKRFNGDYHPITHAANGLFGFFIENISTGSGIGSEPSDAKTIESRDFFPCPKCHVAICTACKQVEHSGKPCDTGRESYELAMLEQFGYKQCPRCKQGVRRMFGCSHMQCTCGAHWCWRCTKSLEQCMGDCPAEDGFDEDVDDEDEDEMDEEEDEDDEAEKNEDSGFVEGAQTVANNAPHPAPSQVPTDNQRQDPPLAPTNLDAGGDARWGQAAEDFGEEPEEEPMNQIWSCHHYFVKFRDPDDGFDHGNLDYLECNRCFKSIKPMPRRKDVEARRRSKGRGTVKEEEQAWDCEYCRLIVCIDCKTKKYQGSRSQTHDQNLRLQHEHIFWQAMADVSGLRSPQLEWQQLKQSFVASYWSMGVMTSSKAFLHVFQWFAPQ</sequence>
<proteinExistence type="predicted"/>
<dbReference type="PRINTS" id="PR00503">
    <property type="entry name" value="BROMODOMAIN"/>
</dbReference>